<dbReference type="Pfam" id="PF17802">
    <property type="entry name" value="SpaA"/>
    <property type="match status" value="12"/>
</dbReference>
<dbReference type="EMBL" id="JABACJ020000008">
    <property type="protein sequence ID" value="MBU3876142.1"/>
    <property type="molecule type" value="Genomic_DNA"/>
</dbReference>
<feature type="domain" description="SpaA-like prealbumin fold" evidence="7">
    <location>
        <begin position="3299"/>
        <end position="3396"/>
    </location>
</feature>
<dbReference type="PANTHER" id="PTHR36108">
    <property type="entry name" value="COLOSSIN-B-RELATED"/>
    <property type="match status" value="1"/>
</dbReference>
<feature type="region of interest" description="Disordered" evidence="4">
    <location>
        <begin position="312"/>
        <end position="375"/>
    </location>
</feature>
<name>A0ABS6D3G7_9FIRM</name>
<dbReference type="InterPro" id="IPR041033">
    <property type="entry name" value="SpaA_PFL_dom_1"/>
</dbReference>
<sequence length="3837" mass="423316">MFNKYYKGIKKRVVPFILILAMLMQTGVGEVVLASDTKGNTAVDQTDKVSVPVKTNDLPDKQTEDTASKGAQESLTGAGKEEEQQEVQDKGAANPSQEPSVQPAPENTGQESEQAEDPKQTGEENGQPDLEKRAPIDWTQRLESLSLALDKIVYQEEGQQAVTVKNMDNRLDLSKVKSDTVKAQQLFIRFAFDQAKMDDQLKEGDTFSFYVPREYMALTDTGGPAAVSVCTREAYEAEPSEYRDTESFGTYEIRDNVVTFTVTELPASGNLFGVIALDFQWKQENITEEGTVCALTLQEGIKTEVLLPKMSVEVKEESNQSDGTKADSKEEEKHQNAQESNDKEQDSQKEDVKSQDVQKDHTQSSQKEDTILNLEGKHDEKENVIEDGNIFKRLYRSVVSFFTGEGKEAEQNYAGGHSFSHTFNAEDLPEGFSRVQVTASNKNGGYKKGDDLRVHFKFNITLDEDHLYKTLENEIMKRPDYPVQGSLSDKEYEDKVTAYLNQLEESGELAALEYRFDLGQDFRNYSSAEDIELTDDAGDPCGKVIVKDGTVTFHFYGSCYYYEGIVALYSMEAMLNADAVSDDPIDVAFGDHGELIHQSAGGIDDGTGGTEDSNYYIEKEAPARVSNSEITYTVKSGVLKDGKMLNGLLVTDTLPEGLELKSVTYQDRELALKNVYDDATRTFQYQFPALNDKKTNQVTEAEFTLQTKLTDVRYQDVILAGEMNEAFKNQAELRKKDDPNPLNISDEVTTNMKFTFLSKQGQQEQLNGARYSWTITANTQLPYLEYGYLVDTLCWTDHQYDFNSGITVHTSNGDIVYKSGDIKPVTGGPKWEDLSAEGLKSFLDTAGITGPCYYLYDTADANPFYVSEEATPDEPEMKQMALLVLPFGSGDGWTGSDTQIPLRVKYFTDLNLHGLSVDDYLVKVQTDKTLNPEITNRATLLWYNRDGKGPGPALPENITWDKTGTSHVKAMSKKGVSYKESTQELTWRMDVNHYGASLQNVVIEDVLSDTYDLDVDQGLTINMRRYNQENSVEEADSPTVLKRVQDLDQMVPGTYMVYQNAEKKKVIQIALGDLVTWENGTAEHIYCVLDFKLKLKDPKYLAVHSADQIISNMAKITATLNGKPFEDTAEGSIQVPNRLIDKTAVGSYNYQTHMLTWQIEVNPNKLPIEAAKITDTLPKDISWKQLTDIKKDGKSLAQDQYKSVIKDPVIQKQTADSGDKITIEFQNLIEETYTFTFESEVTDEWIKVNQVDANGIAKDGIVLNHVQLDGKIYGQSISKAEDTAEHVVGHVKVGKSGVYNKDEGIITWTVLMNVDKADISGMHLVEDLTHNADIHELDMNSIKVEKVSIDQEGNVDVNVPAVEVTAPDLRSIDSNSKPGDQPDVRGFAFYVPTGSEDHNTYRITFQTELLVDAPKGNLIENKVYLNRAQNGDYDESGTSDGGYNGDFEAQNMVTKSTRPKVTMTKASGNSVDLSVDQDAKLLLEDADFQLTAYTFEADSVKNTIQLKDEVGKYNKDRTTDHSGDALFLNIKAKSSTGEVLVYKLVETKAPAGYKTTEPTYIIFTENPDNYAGYTSIVEAGSRVSLNSENYFVRKAVSDVPKETTASLTLTDEPLDSTFTFGKKVAVDVNYDKGNISYTYGTPAEKSVVFKITPGGNLKDKIKTQYVSNDVNGNFTIKNLDPGTYTLTEVASPAYMTIGAEYTLTVEADGANSCKYTISGSANHNTQLTKEVVSGSVGGQEIQMIQDGYLLGDFSFTKQVKYEDSPANGENPQGNTEKLDQIAFQLKSTEIAGKPNSTFVQVQTSGTDGKVHFTDVPVGVYLLSEGMKTDTGFVEKVDGYVQKDHVKVIVNEAVDKDKVLGTDSKDQPYYAKKILVTYEKKDTSADALDFIQNGVYSNTAIKGTIAFTKVADAGSTGLTAFHDNKIVLDGAKFGLFRKIGTDIANSPTYLATSNADGKVVFNDVEYSNYVLKEIETPTGYKKAESIEIKRENFSLSTNSSGTPVFSYEVTGLNAVPGYVKNSLNAYAVKFMKQDQDGNPLADKEFYVYRRNSKAIGTDGAGLEVDAKSADSYYQYQPFTQNSAAGQITTPMTGLDGSLELKNLPYGDYLLVENTAGGNLLDSYGKPAIHISIGAGVGSDLTEVRMTQSFDGELQTDHYVGFTPKMTGKWTKLVLQGGGYTVVNQIQHFYVQVQKTAGNENADGTLQAKADQKASGARFAVYEGDKASGAPYLTLDTNSQGQFAPDADGAYKDAKNPDVSKHLWVGKTYSIKEISAPDGLDMVTDTNAFAVIDGTNAGQGDSFYVWRDRILSGDGCGDQLKVDHVKEGKEALKDHLFVNSLIRGKVILTKVDATKQNLKVTGAEFQLKETEGQNQGKVVGMLKDSGDGEYVLAPIPDTVSESVQVKEMKNGVKADYLYNAGSKEVPDYRILAGKYTIEETKAPDGYEKAEQICQNNTIEVSASGDREIRMTLEETPVSLKIIKKSTDTDVELSGAEFDIIGKFKDYQDKTDTVKTLEQANNERGFLVGETYTLHEKTASDGFLLGLDVKVKFNEKGEVKITAPIENCPAQLDPADLQKQTLIYRDDPIDIKLRKVNESGKILAGAVFQLEGRFVQDGVLEDALRVLTVTSKEEDLSLTSALNETFHTKGMNLAQGQSYSLTEITAPEGYVREKTVVKFTLNQDGTIAELDQDAWKNTGYSVGKDASKESVVVQLKNEPIVFSLKKTTESGAPQEGVGFVVTPKAGSSFMDGSKKEIKLTTGENGTAELSYQLKHENTYTVHEERALAGYSYAADFEIFVDKDGVVKAGETTVTADQPYLVVDQSLKIRICKKDDAGTAIQGILFTLTKESDSGKKSWSLSSNAEGFLEVADSKGSRIEELNSILEAGQRYLLTENVKVGSPYVALEAPVKFQISRDGRIVEESLIAENTVLKDQITLDQNGLTLEIQNRRTDLGIRKVDEKGQPLDGAKLGIYSDDQGKIGSLVSLNKTKLNWTSKADEVYKLRGLPTGTYWLKETKAPTGYVTAEPICFELKSDNTIEIKQTANTKKQKGRVDGNIITMTDERVVGTFTLVKTQNGTNTPIEGAVFSLYQQAGEAPADTDVLLASGITTTADGTWSMKGSDIQRQDDSTKTLDDGLFYGRYYLKETSTPDGYQLDETPILFTIEGKQNEDVVSQPDTKIVRAENSEYRRQLRLEKQDKENQSVLAGAVFSLTRIQDAKGNQVTEAAAEATTDSTGTAVFTIGKKGTYRLAEIKAPKGYVDASSEALVYVKEFTVDDHTEDSILLEPDTTKNVVANERKTGTLRLTKQDSLDGQKLDDVVFTLYQKDEEDRFQMTGEFSTGNNYTRTAGQEWKAEPGEAGELTVSGLTWGEYYIEETLPLDGYVTNDTRYEFYIGRYQSDLVLSVDQGVITNTQTEIRFNKVGIYNENCSDTAIGAPSPDAAEIMEGVTFTAYTDPETQEASKVAEAVSDSSGEVVFQKLAIGTYYIKETALPKEAVSKHYKLDEKTYMAVLDQNGQFAGLQMADATQVADNTVINDVERTDIVIEKVDEKNPDRKLPGSTYGLYKRAVSAKGISTFAFTENDGSDGWIQIAKSTTDEKGILRFTGVLMDTEYQVRELAAPDGCYISEQPFTISFKMENGTVMIQSFDDGKGTAEVDPKTGGIVWKEPQVQVEFAKKDEDGNLLKGAELQVQDEEGNVVESWTSKAGETYTSYGKLIIGKTYRLVETKAPAGYEIAEPVTFTIPTETVGPNENKMLQIEMIDKKTPKKEDPSKEPGKDDKTEQPKKPGTDEKPKKPDSLVQKLEKKVKTGDVTDIWTYILMLTAAALVISVAAYKKKRR</sequence>
<feature type="domain" description="SpaA-like prealbumin fold" evidence="7">
    <location>
        <begin position="2476"/>
        <end position="2559"/>
    </location>
</feature>
<evidence type="ECO:0000256" key="4">
    <source>
        <dbReference type="SAM" id="MobiDB-lite"/>
    </source>
</evidence>
<evidence type="ECO:0000256" key="6">
    <source>
        <dbReference type="SAM" id="SignalP"/>
    </source>
</evidence>
<feature type="region of interest" description="Disordered" evidence="4">
    <location>
        <begin position="44"/>
        <end position="135"/>
    </location>
</feature>
<feature type="domain" description="SpaA-like prealbumin fold" evidence="7">
    <location>
        <begin position="3669"/>
        <end position="3744"/>
    </location>
</feature>
<feature type="region of interest" description="Disordered" evidence="4">
    <location>
        <begin position="3759"/>
        <end position="3801"/>
    </location>
</feature>
<gene>
    <name evidence="8" type="ORF">HGO97_009995</name>
</gene>
<feature type="transmembrane region" description="Helical" evidence="5">
    <location>
        <begin position="3813"/>
        <end position="3832"/>
    </location>
</feature>
<evidence type="ECO:0000256" key="1">
    <source>
        <dbReference type="ARBA" id="ARBA00007257"/>
    </source>
</evidence>
<evidence type="ECO:0000256" key="2">
    <source>
        <dbReference type="ARBA" id="ARBA00022525"/>
    </source>
</evidence>
<reference evidence="8 9" key="1">
    <citation type="submission" date="2021-06" db="EMBL/GenBank/DDBJ databases">
        <title>Faecalicatena sp. nov. isolated from porcine feces.</title>
        <authorList>
            <person name="Oh B.S."/>
            <person name="Lee J.H."/>
        </authorList>
    </citation>
    <scope>NUCLEOTIDE SEQUENCE [LARGE SCALE GENOMIC DNA]</scope>
    <source>
        <strain evidence="8 9">AGMB00832</strain>
    </source>
</reference>
<feature type="domain" description="SpaA-like prealbumin fold" evidence="7">
    <location>
        <begin position="1923"/>
        <end position="1989"/>
    </location>
</feature>
<keyword evidence="2" id="KW-0964">Secreted</keyword>
<feature type="domain" description="SpaA-like prealbumin fold" evidence="7">
    <location>
        <begin position="3065"/>
        <end position="3168"/>
    </location>
</feature>
<feature type="compositionally biased region" description="Polar residues" evidence="4">
    <location>
        <begin position="94"/>
        <end position="112"/>
    </location>
</feature>
<feature type="domain" description="SpaA-like prealbumin fold" evidence="7">
    <location>
        <begin position="3189"/>
        <end position="3269"/>
    </location>
</feature>
<feature type="domain" description="SpaA-like prealbumin fold" evidence="7">
    <location>
        <begin position="2587"/>
        <end position="2685"/>
    </location>
</feature>
<feature type="signal peptide" evidence="6">
    <location>
        <begin position="1"/>
        <end position="26"/>
    </location>
</feature>
<keyword evidence="5" id="KW-1133">Transmembrane helix</keyword>
<dbReference type="RefSeq" id="WP_216241166.1">
    <property type="nucleotide sequence ID" value="NZ_JABACJ020000008.1"/>
</dbReference>
<accession>A0ABS6D3G7</accession>
<feature type="domain" description="SpaA-like prealbumin fold" evidence="7">
    <location>
        <begin position="2720"/>
        <end position="2803"/>
    </location>
</feature>
<keyword evidence="3 6" id="KW-0732">Signal</keyword>
<organism evidence="8 9">
    <name type="scientific">Faecalicatena faecalis</name>
    <dbReference type="NCBI Taxonomy" id="2726362"/>
    <lineage>
        <taxon>Bacteria</taxon>
        <taxon>Bacillati</taxon>
        <taxon>Bacillota</taxon>
        <taxon>Clostridia</taxon>
        <taxon>Lachnospirales</taxon>
        <taxon>Lachnospiraceae</taxon>
        <taxon>Faecalicatena</taxon>
    </lineage>
</organism>
<keyword evidence="5" id="KW-0472">Membrane</keyword>
<proteinExistence type="inferred from homology"/>
<evidence type="ECO:0000259" key="7">
    <source>
        <dbReference type="Pfam" id="PF17802"/>
    </source>
</evidence>
<feature type="domain" description="SpaA-like prealbumin fold" evidence="7">
    <location>
        <begin position="1647"/>
        <end position="1712"/>
    </location>
</feature>
<dbReference type="Proteomes" id="UP000723714">
    <property type="component" value="Unassembled WGS sequence"/>
</dbReference>
<feature type="compositionally biased region" description="Basic and acidic residues" evidence="4">
    <location>
        <begin position="57"/>
        <end position="67"/>
    </location>
</feature>
<comment type="similarity">
    <text evidence="1">Belongs to the serine-aspartate repeat-containing protein (SDr) family.</text>
</comment>
<protein>
    <recommendedName>
        <fullName evidence="7">SpaA-like prealbumin fold domain-containing protein</fullName>
    </recommendedName>
</protein>
<feature type="chain" id="PRO_5046392486" description="SpaA-like prealbumin fold domain-containing protein" evidence="6">
    <location>
        <begin position="27"/>
        <end position="3837"/>
    </location>
</feature>
<dbReference type="PANTHER" id="PTHR36108:SF13">
    <property type="entry name" value="COLOSSIN-B-RELATED"/>
    <property type="match status" value="1"/>
</dbReference>
<evidence type="ECO:0000256" key="3">
    <source>
        <dbReference type="ARBA" id="ARBA00022729"/>
    </source>
</evidence>
<comment type="caution">
    <text evidence="8">The sequence shown here is derived from an EMBL/GenBank/DDBJ whole genome shotgun (WGS) entry which is preliminary data.</text>
</comment>
<evidence type="ECO:0000256" key="5">
    <source>
        <dbReference type="SAM" id="Phobius"/>
    </source>
</evidence>
<feature type="domain" description="SpaA-like prealbumin fold" evidence="7">
    <location>
        <begin position="3540"/>
        <end position="3643"/>
    </location>
</feature>
<keyword evidence="9" id="KW-1185">Reference proteome</keyword>
<feature type="domain" description="SpaA-like prealbumin fold" evidence="7">
    <location>
        <begin position="3443"/>
        <end position="3516"/>
    </location>
</feature>
<evidence type="ECO:0000313" key="9">
    <source>
        <dbReference type="Proteomes" id="UP000723714"/>
    </source>
</evidence>
<keyword evidence="5" id="KW-0812">Transmembrane</keyword>
<feature type="domain" description="SpaA-like prealbumin fold" evidence="7">
    <location>
        <begin position="2950"/>
        <end position="3041"/>
    </location>
</feature>
<evidence type="ECO:0000313" key="8">
    <source>
        <dbReference type="EMBL" id="MBU3876142.1"/>
    </source>
</evidence>